<accession>A0A834W6H4</accession>
<dbReference type="OrthoDB" id="1460665at2759"/>
<gene>
    <name evidence="2" type="ORF">G2W53_032646</name>
</gene>
<sequence length="662" mass="73543">MTSLSGISSNICSATYICPSLSKAAIIEFQVTTSLYKTSSSNIRLEHSTLEQTQYRAMESYGDFPLARHRIVLLKAKTLGKLMLLSQPLTTAIQPPPVSSAPSQHHPRDTVHHSITLCTAREHCTPLPMTLYRLATLALHQHITIATLAPSTPLYKPQLDRGCGLVFFSDLSLFTTASTPMAAPKDLPATAASSSSNEDPGVVEPWVICRHAPESCSSDLSWLDSSVFIHKSTLCCVGRNRSLWESYFAPYENFLRATSDDASLSLEHGFIMPQFSDFEVGVLDYLECPPSMLSPNCWLHMGGFQAICARLEARPLGRDRLITELQDSLRNWREEFFFVVPRGGERLPWWFTADGVLRFPCGWVVPHEAHPQPELDEMSPASVETLSPLEGKTYCYYDLVAHDGGFRFIPGRTPRVRSSDGQSSSQPRPPVRPSSTHSSASRWGPGDARDPDFRVGGKQSTDPPQSSVVLRSRGPLPFESSDPAGKRKVCSVVDATAEKSGKKGKTVQTCGDLVKERRTFSDRPGFAEFVGGFLPPPSLDKSRLSGLVGARSHVSIPPYPEVGPIHRAATEDSLFNNRYDATAAVREKFSCSPDREAMENFVYSYGLRSFRDVITRDPLRALYYQSFYCEFSNSFDEYENAWESRNAKAVERVKEVMVSRGR</sequence>
<feature type="compositionally biased region" description="Polar residues" evidence="1">
    <location>
        <begin position="458"/>
        <end position="469"/>
    </location>
</feature>
<proteinExistence type="predicted"/>
<reference evidence="2" key="1">
    <citation type="submission" date="2020-09" db="EMBL/GenBank/DDBJ databases">
        <title>Genome-Enabled Discovery of Anthraquinone Biosynthesis in Senna tora.</title>
        <authorList>
            <person name="Kang S.-H."/>
            <person name="Pandey R.P."/>
            <person name="Lee C.-M."/>
            <person name="Sim J.-S."/>
            <person name="Jeong J.-T."/>
            <person name="Choi B.-S."/>
            <person name="Jung M."/>
            <person name="Ginzburg D."/>
            <person name="Zhao K."/>
            <person name="Won S.Y."/>
            <person name="Oh T.-J."/>
            <person name="Yu Y."/>
            <person name="Kim N.-H."/>
            <person name="Lee O.R."/>
            <person name="Lee T.-H."/>
            <person name="Bashyal P."/>
            <person name="Kim T.-S."/>
            <person name="Lee W.-H."/>
            <person name="Kawkins C."/>
            <person name="Kim C.-K."/>
            <person name="Kim J.S."/>
            <person name="Ahn B.O."/>
            <person name="Rhee S.Y."/>
            <person name="Sohng J.K."/>
        </authorList>
    </citation>
    <scope>NUCLEOTIDE SEQUENCE</scope>
    <source>
        <tissue evidence="2">Leaf</tissue>
    </source>
</reference>
<keyword evidence="3" id="KW-1185">Reference proteome</keyword>
<dbReference type="AlphaFoldDB" id="A0A834W6H4"/>
<organism evidence="2 3">
    <name type="scientific">Senna tora</name>
    <dbReference type="NCBI Taxonomy" id="362788"/>
    <lineage>
        <taxon>Eukaryota</taxon>
        <taxon>Viridiplantae</taxon>
        <taxon>Streptophyta</taxon>
        <taxon>Embryophyta</taxon>
        <taxon>Tracheophyta</taxon>
        <taxon>Spermatophyta</taxon>
        <taxon>Magnoliopsida</taxon>
        <taxon>eudicotyledons</taxon>
        <taxon>Gunneridae</taxon>
        <taxon>Pentapetalae</taxon>
        <taxon>rosids</taxon>
        <taxon>fabids</taxon>
        <taxon>Fabales</taxon>
        <taxon>Fabaceae</taxon>
        <taxon>Caesalpinioideae</taxon>
        <taxon>Cassia clade</taxon>
        <taxon>Senna</taxon>
    </lineage>
</organism>
<dbReference type="EMBL" id="JAAIUW010000010">
    <property type="protein sequence ID" value="KAF7811670.1"/>
    <property type="molecule type" value="Genomic_DNA"/>
</dbReference>
<dbReference type="Proteomes" id="UP000634136">
    <property type="component" value="Unassembled WGS sequence"/>
</dbReference>
<comment type="caution">
    <text evidence="2">The sequence shown here is derived from an EMBL/GenBank/DDBJ whole genome shotgun (WGS) entry which is preliminary data.</text>
</comment>
<evidence type="ECO:0000313" key="3">
    <source>
        <dbReference type="Proteomes" id="UP000634136"/>
    </source>
</evidence>
<evidence type="ECO:0000313" key="2">
    <source>
        <dbReference type="EMBL" id="KAF7811670.1"/>
    </source>
</evidence>
<protein>
    <submittedName>
        <fullName evidence="2">Uncharacterized protein</fullName>
    </submittedName>
</protein>
<name>A0A834W6H4_9FABA</name>
<evidence type="ECO:0000256" key="1">
    <source>
        <dbReference type="SAM" id="MobiDB-lite"/>
    </source>
</evidence>
<feature type="region of interest" description="Disordered" evidence="1">
    <location>
        <begin position="411"/>
        <end position="488"/>
    </location>
</feature>